<gene>
    <name evidence="3" type="ORF">PIB30_000458</name>
</gene>
<dbReference type="Pfam" id="PF26130">
    <property type="entry name" value="PB1-like"/>
    <property type="match status" value="1"/>
</dbReference>
<reference evidence="3 4" key="1">
    <citation type="journal article" date="2023" name="Plants (Basel)">
        <title>Bridging the Gap: Combining Genomics and Transcriptomics Approaches to Understand Stylosanthes scabra, an Orphan Legume from the Brazilian Caatinga.</title>
        <authorList>
            <person name="Ferreira-Neto J.R.C."/>
            <person name="da Silva M.D."/>
            <person name="Binneck E."/>
            <person name="de Melo N.F."/>
            <person name="da Silva R.H."/>
            <person name="de Melo A.L.T.M."/>
            <person name="Pandolfi V."/>
            <person name="Bustamante F.O."/>
            <person name="Brasileiro-Vidal A.C."/>
            <person name="Benko-Iseppon A.M."/>
        </authorList>
    </citation>
    <scope>NUCLEOTIDE SEQUENCE [LARGE SCALE GENOMIC DNA]</scope>
    <source>
        <tissue evidence="3">Leaves</tissue>
    </source>
</reference>
<accession>A0ABU6V187</accession>
<evidence type="ECO:0000313" key="3">
    <source>
        <dbReference type="EMBL" id="MED6167207.1"/>
    </source>
</evidence>
<evidence type="ECO:0000313" key="4">
    <source>
        <dbReference type="Proteomes" id="UP001341840"/>
    </source>
</evidence>
<feature type="domain" description="PB1-like" evidence="2">
    <location>
        <begin position="4"/>
        <end position="92"/>
    </location>
</feature>
<dbReference type="InterPro" id="IPR058594">
    <property type="entry name" value="PB1-like_dom_pln"/>
</dbReference>
<comment type="caution">
    <text evidence="3">The sequence shown here is derived from an EMBL/GenBank/DDBJ whole genome shotgun (WGS) entry which is preliminary data.</text>
</comment>
<proteinExistence type="predicted"/>
<sequence>MVYLTLFYDHGGSFVTKDNGTVVYEVDNVDVQDRLDEDTLDVFAMRNHHHNLGYPKIDNCRWLEPGNPIETGLRSIVHDVDLMEMVPTQMKQTSTKTGKRVKVVIAKTPPKSKSPSKHKAKSGSNPLPKPTHGVHIPTCSKPTSIPTPENQTYSKPKPNQPPKVQSCSKPKNAPPKSGTKSKSIAPPKNSTKATMVPTKQQIRKSTRVGGKSMKSAHNESVISSDSYDSGEDSLYKPGRDEISTDDEIDGEIFQPRNGCAKKKHGSNSNLNKMKEQIMIYLYFY</sequence>
<dbReference type="EMBL" id="JASCZI010151036">
    <property type="protein sequence ID" value="MED6167207.1"/>
    <property type="molecule type" value="Genomic_DNA"/>
</dbReference>
<feature type="region of interest" description="Disordered" evidence="1">
    <location>
        <begin position="89"/>
        <end position="268"/>
    </location>
</feature>
<evidence type="ECO:0000256" key="1">
    <source>
        <dbReference type="SAM" id="MobiDB-lite"/>
    </source>
</evidence>
<organism evidence="3 4">
    <name type="scientific">Stylosanthes scabra</name>
    <dbReference type="NCBI Taxonomy" id="79078"/>
    <lineage>
        <taxon>Eukaryota</taxon>
        <taxon>Viridiplantae</taxon>
        <taxon>Streptophyta</taxon>
        <taxon>Embryophyta</taxon>
        <taxon>Tracheophyta</taxon>
        <taxon>Spermatophyta</taxon>
        <taxon>Magnoliopsida</taxon>
        <taxon>eudicotyledons</taxon>
        <taxon>Gunneridae</taxon>
        <taxon>Pentapetalae</taxon>
        <taxon>rosids</taxon>
        <taxon>fabids</taxon>
        <taxon>Fabales</taxon>
        <taxon>Fabaceae</taxon>
        <taxon>Papilionoideae</taxon>
        <taxon>50 kb inversion clade</taxon>
        <taxon>dalbergioids sensu lato</taxon>
        <taxon>Dalbergieae</taxon>
        <taxon>Pterocarpus clade</taxon>
        <taxon>Stylosanthes</taxon>
    </lineage>
</organism>
<feature type="compositionally biased region" description="Polar residues" evidence="1">
    <location>
        <begin position="178"/>
        <end position="200"/>
    </location>
</feature>
<feature type="compositionally biased region" description="Polar residues" evidence="1">
    <location>
        <begin position="218"/>
        <end position="227"/>
    </location>
</feature>
<keyword evidence="4" id="KW-1185">Reference proteome</keyword>
<evidence type="ECO:0000259" key="2">
    <source>
        <dbReference type="Pfam" id="PF26130"/>
    </source>
</evidence>
<name>A0ABU6V187_9FABA</name>
<feature type="compositionally biased region" description="Polar residues" evidence="1">
    <location>
        <begin position="140"/>
        <end position="154"/>
    </location>
</feature>
<feature type="compositionally biased region" description="Basic and acidic residues" evidence="1">
    <location>
        <begin position="233"/>
        <end position="242"/>
    </location>
</feature>
<protein>
    <recommendedName>
        <fullName evidence="2">PB1-like domain-containing protein</fullName>
    </recommendedName>
</protein>
<dbReference type="Proteomes" id="UP001341840">
    <property type="component" value="Unassembled WGS sequence"/>
</dbReference>